<protein>
    <recommendedName>
        <fullName evidence="7">RING-type domain-containing protein</fullName>
    </recommendedName>
</protein>
<keyword evidence="9" id="KW-1185">Reference proteome</keyword>
<feature type="coiled-coil region" evidence="5">
    <location>
        <begin position="234"/>
        <end position="303"/>
    </location>
</feature>
<dbReference type="InterPro" id="IPR001841">
    <property type="entry name" value="Znf_RING"/>
</dbReference>
<dbReference type="EMBL" id="LUEZ02000138">
    <property type="protein sequence ID" value="RDB15805.1"/>
    <property type="molecule type" value="Genomic_DNA"/>
</dbReference>
<feature type="region of interest" description="Disordered" evidence="6">
    <location>
        <begin position="106"/>
        <end position="125"/>
    </location>
</feature>
<feature type="compositionally biased region" description="Polar residues" evidence="6">
    <location>
        <begin position="29"/>
        <end position="46"/>
    </location>
</feature>
<feature type="region of interest" description="Disordered" evidence="6">
    <location>
        <begin position="160"/>
        <end position="214"/>
    </location>
</feature>
<dbReference type="AlphaFoldDB" id="A0A369J5X0"/>
<dbReference type="PROSITE" id="PS00518">
    <property type="entry name" value="ZF_RING_1"/>
    <property type="match status" value="1"/>
</dbReference>
<keyword evidence="2 4" id="KW-0863">Zinc-finger</keyword>
<feature type="compositionally biased region" description="Basic and acidic residues" evidence="6">
    <location>
        <begin position="204"/>
        <end position="214"/>
    </location>
</feature>
<dbReference type="InParanoid" id="A0A369J5X0"/>
<feature type="region of interest" description="Disordered" evidence="6">
    <location>
        <begin position="391"/>
        <end position="410"/>
    </location>
</feature>
<gene>
    <name evidence="8" type="ORF">Hypma_003663</name>
</gene>
<feature type="domain" description="RING-type" evidence="7">
    <location>
        <begin position="306"/>
        <end position="367"/>
    </location>
</feature>
<keyword evidence="1" id="KW-0479">Metal-binding</keyword>
<reference evidence="8" key="1">
    <citation type="submission" date="2018-04" db="EMBL/GenBank/DDBJ databases">
        <title>Whole genome sequencing of Hypsizygus marmoreus.</title>
        <authorList>
            <person name="Choi I.-G."/>
            <person name="Min B."/>
            <person name="Kim J.-G."/>
            <person name="Kim S."/>
            <person name="Oh Y.-L."/>
            <person name="Kong W.-S."/>
            <person name="Park H."/>
            <person name="Jeong J."/>
            <person name="Song E.-S."/>
        </authorList>
    </citation>
    <scope>NUCLEOTIDE SEQUENCE [LARGE SCALE GENOMIC DNA]</scope>
    <source>
        <strain evidence="8">51987-8</strain>
    </source>
</reference>
<dbReference type="STRING" id="39966.A0A369J5X0"/>
<dbReference type="Pfam" id="PF26609">
    <property type="entry name" value="DUF8191"/>
    <property type="match status" value="1"/>
</dbReference>
<feature type="region of interest" description="Disordered" evidence="6">
    <location>
        <begin position="464"/>
        <end position="503"/>
    </location>
</feature>
<feature type="compositionally biased region" description="Acidic residues" evidence="6">
    <location>
        <begin position="471"/>
        <end position="489"/>
    </location>
</feature>
<dbReference type="InterPro" id="IPR058504">
    <property type="entry name" value="DUF8191"/>
</dbReference>
<evidence type="ECO:0000313" key="9">
    <source>
        <dbReference type="Proteomes" id="UP000076154"/>
    </source>
</evidence>
<feature type="compositionally biased region" description="Basic residues" evidence="6">
    <location>
        <begin position="16"/>
        <end position="26"/>
    </location>
</feature>
<feature type="compositionally biased region" description="Low complexity" evidence="6">
    <location>
        <begin position="114"/>
        <end position="125"/>
    </location>
</feature>
<dbReference type="SUPFAM" id="SSF57850">
    <property type="entry name" value="RING/U-box"/>
    <property type="match status" value="1"/>
</dbReference>
<feature type="region of interest" description="Disordered" evidence="6">
    <location>
        <begin position="15"/>
        <end position="91"/>
    </location>
</feature>
<evidence type="ECO:0000256" key="4">
    <source>
        <dbReference type="PROSITE-ProRule" id="PRU00175"/>
    </source>
</evidence>
<evidence type="ECO:0000256" key="6">
    <source>
        <dbReference type="SAM" id="MobiDB-lite"/>
    </source>
</evidence>
<evidence type="ECO:0000259" key="7">
    <source>
        <dbReference type="PROSITE" id="PS50089"/>
    </source>
</evidence>
<feature type="compositionally biased region" description="Basic and acidic residues" evidence="6">
    <location>
        <begin position="180"/>
        <end position="197"/>
    </location>
</feature>
<accession>A0A369J5X0</accession>
<dbReference type="PROSITE" id="PS50089">
    <property type="entry name" value="ZF_RING_2"/>
    <property type="match status" value="1"/>
</dbReference>
<dbReference type="SMART" id="SM00184">
    <property type="entry name" value="RING"/>
    <property type="match status" value="1"/>
</dbReference>
<dbReference type="PANTHER" id="PTHR12109">
    <property type="entry name" value="RING FINGER PROTEIN 141-RELATED"/>
    <property type="match status" value="1"/>
</dbReference>
<keyword evidence="3" id="KW-0862">Zinc</keyword>
<dbReference type="Pfam" id="PF13445">
    <property type="entry name" value="zf-RING_UBOX"/>
    <property type="match status" value="1"/>
</dbReference>
<evidence type="ECO:0000256" key="2">
    <source>
        <dbReference type="ARBA" id="ARBA00022771"/>
    </source>
</evidence>
<dbReference type="Gene3D" id="3.30.40.10">
    <property type="entry name" value="Zinc/RING finger domain, C3HC4 (zinc finger)"/>
    <property type="match status" value="1"/>
</dbReference>
<dbReference type="GO" id="GO:0008270">
    <property type="term" value="F:zinc ion binding"/>
    <property type="evidence" value="ECO:0007669"/>
    <property type="project" value="UniProtKB-KW"/>
</dbReference>
<dbReference type="InterPro" id="IPR017907">
    <property type="entry name" value="Znf_RING_CS"/>
</dbReference>
<comment type="caution">
    <text evidence="8">The sequence shown here is derived from an EMBL/GenBank/DDBJ whole genome shotgun (WGS) entry which is preliminary data.</text>
</comment>
<dbReference type="InterPro" id="IPR027370">
    <property type="entry name" value="Znf-RING_euk"/>
</dbReference>
<name>A0A369J5X0_HYPMA</name>
<keyword evidence="5" id="KW-0175">Coiled coil</keyword>
<feature type="compositionally biased region" description="Basic and acidic residues" evidence="6">
    <location>
        <begin position="81"/>
        <end position="91"/>
    </location>
</feature>
<sequence length="669" mass="76383">MSIENQILRVSMNQHEHKRHAVARRSGHQDVSGSLNNVPTSFSSHQPLLDATEDPPVPAELLRSNSKSSRHALLSRSRSARHSESGSRHEPLSAYTLISALSATSHSLKRKKSSGSASTSTAVTARSTFEDEQEILMRHKDPAYIASFTHCNRSYVSLRRSRTSPEQHIEEPTAEMSNSGEREYRTRDKGKAVDRPHSSHSSRRHMESAEYSRDKLHDRTERHLFSGPLAQAEFDRMRKEIEHLKKTAHDAKKMVKKQAKKIEELKAHVLAETAAREEQEARLQTLKNKCDKNEELITHIEQSLQCQICMDLIHRPFALSPCGHILCLHCLQEWFRKAPSQDDDDPDDVIDDPDYILTRPKSCPCCRAVVTRRPVPVFLVKAVTTALTKSRAVEGRARSPSPIEDDPWKGLFMSSDEEEEEFLDSSDEDDRYEDAVGWALQGLQVGLAAGMGGVHHRRYAPFRFDSSSSSESDEDEDDDEEGEAEEDPEAQSLYHDGESDSDESVYIPARWEPPSVTVEPESYAGHIFWDEEDEAAFFNMLRRGCTEEMIQTFEMEYTHRRGLVAHVHSLEELYGVAEEYQDDDGDYGEKNNRIFLGWNIKLNEADGDGEVYMQWVLNDVKQNPRRWECAPRANMPGCFDVKRMARQEDAEEYDTTDTEVWLDANDRYV</sequence>
<dbReference type="Proteomes" id="UP000076154">
    <property type="component" value="Unassembled WGS sequence"/>
</dbReference>
<evidence type="ECO:0000256" key="3">
    <source>
        <dbReference type="ARBA" id="ARBA00022833"/>
    </source>
</evidence>
<evidence type="ECO:0000313" key="8">
    <source>
        <dbReference type="EMBL" id="RDB15805.1"/>
    </source>
</evidence>
<dbReference type="InterPro" id="IPR013083">
    <property type="entry name" value="Znf_RING/FYVE/PHD"/>
</dbReference>
<dbReference type="InterPro" id="IPR047126">
    <property type="entry name" value="RNF141-like"/>
</dbReference>
<evidence type="ECO:0000256" key="1">
    <source>
        <dbReference type="ARBA" id="ARBA00022723"/>
    </source>
</evidence>
<evidence type="ECO:0000256" key="5">
    <source>
        <dbReference type="SAM" id="Coils"/>
    </source>
</evidence>
<organism evidence="8 9">
    <name type="scientific">Hypsizygus marmoreus</name>
    <name type="common">White beech mushroom</name>
    <name type="synonym">Agaricus marmoreus</name>
    <dbReference type="NCBI Taxonomy" id="39966"/>
    <lineage>
        <taxon>Eukaryota</taxon>
        <taxon>Fungi</taxon>
        <taxon>Dikarya</taxon>
        <taxon>Basidiomycota</taxon>
        <taxon>Agaricomycotina</taxon>
        <taxon>Agaricomycetes</taxon>
        <taxon>Agaricomycetidae</taxon>
        <taxon>Agaricales</taxon>
        <taxon>Tricholomatineae</taxon>
        <taxon>Lyophyllaceae</taxon>
        <taxon>Hypsizygus</taxon>
    </lineage>
</organism>
<proteinExistence type="predicted"/>
<dbReference type="OrthoDB" id="6105938at2759"/>